<evidence type="ECO:0000256" key="4">
    <source>
        <dbReference type="ARBA" id="ARBA00022833"/>
    </source>
</evidence>
<keyword evidence="1" id="KW-0343">GTPase activation</keyword>
<dbReference type="AlphaFoldDB" id="A0ABD3SCC6"/>
<dbReference type="Gene3D" id="1.10.220.150">
    <property type="entry name" value="Arf GTPase activating protein"/>
    <property type="match status" value="1"/>
</dbReference>
<feature type="compositionally biased region" description="Acidic residues" evidence="6">
    <location>
        <begin position="100"/>
        <end position="114"/>
    </location>
</feature>
<reference evidence="8 9" key="1">
    <citation type="submission" date="2024-10" db="EMBL/GenBank/DDBJ databases">
        <title>Updated reference genomes for cyclostephanoid diatoms.</title>
        <authorList>
            <person name="Roberts W.R."/>
            <person name="Alverson A.J."/>
        </authorList>
    </citation>
    <scope>NUCLEOTIDE SEQUENCE [LARGE SCALE GENOMIC DNA]</scope>
    <source>
        <strain evidence="8 9">AJA228-03</strain>
    </source>
</reference>
<evidence type="ECO:0000256" key="5">
    <source>
        <dbReference type="PROSITE-ProRule" id="PRU00288"/>
    </source>
</evidence>
<organism evidence="8 9">
    <name type="scientific">Cyclostephanos tholiformis</name>
    <dbReference type="NCBI Taxonomy" id="382380"/>
    <lineage>
        <taxon>Eukaryota</taxon>
        <taxon>Sar</taxon>
        <taxon>Stramenopiles</taxon>
        <taxon>Ochrophyta</taxon>
        <taxon>Bacillariophyta</taxon>
        <taxon>Coscinodiscophyceae</taxon>
        <taxon>Thalassiosirophycidae</taxon>
        <taxon>Stephanodiscales</taxon>
        <taxon>Stephanodiscaceae</taxon>
        <taxon>Cyclostephanos</taxon>
    </lineage>
</organism>
<feature type="region of interest" description="Disordered" evidence="6">
    <location>
        <begin position="1"/>
        <end position="115"/>
    </location>
</feature>
<evidence type="ECO:0000256" key="6">
    <source>
        <dbReference type="SAM" id="MobiDB-lite"/>
    </source>
</evidence>
<evidence type="ECO:0000259" key="7">
    <source>
        <dbReference type="PROSITE" id="PS50115"/>
    </source>
</evidence>
<dbReference type="Proteomes" id="UP001530377">
    <property type="component" value="Unassembled WGS sequence"/>
</dbReference>
<gene>
    <name evidence="8" type="ORF">ACHAXA_008201</name>
</gene>
<feature type="compositionally biased region" description="Low complexity" evidence="6">
    <location>
        <begin position="28"/>
        <end position="44"/>
    </location>
</feature>
<name>A0ABD3SCC6_9STRA</name>
<keyword evidence="2" id="KW-0479">Metal-binding</keyword>
<accession>A0ABD3SCC6</accession>
<comment type="caution">
    <text evidence="8">The sequence shown here is derived from an EMBL/GenBank/DDBJ whole genome shotgun (WGS) entry which is preliminary data.</text>
</comment>
<protein>
    <recommendedName>
        <fullName evidence="7">Arf-GAP domain-containing protein</fullName>
    </recommendedName>
</protein>
<evidence type="ECO:0000313" key="8">
    <source>
        <dbReference type="EMBL" id="KAL3822185.1"/>
    </source>
</evidence>
<feature type="domain" description="Arf-GAP" evidence="7">
    <location>
        <begin position="120"/>
        <end position="236"/>
    </location>
</feature>
<dbReference type="SUPFAM" id="SSF57863">
    <property type="entry name" value="ArfGap/RecO-like zinc finger"/>
    <property type="match status" value="1"/>
</dbReference>
<evidence type="ECO:0000256" key="3">
    <source>
        <dbReference type="ARBA" id="ARBA00022771"/>
    </source>
</evidence>
<sequence>MPPYIRSSSLSSSSGLAPFHPPAVSCYSSSSSSSLSSSSSSSSSRECRSEGSKVADVARKEDRLLRHAAAELEGMRVAGNRRRASPPLSLQRRTPASDSSEGEADDDDDDDDDVERPFPPACLRLILSLPGNASCHDCGDAKSTTWASVSHGITLCLQCCGRHRGMGVSTSYVKSLTLDHWKRREILCMLEGGNSQLTAFFERHGMGTSSLAAGSCAGALSDRYATKAASFYRQRLVGYVGRIARGGPYQGREASRGRSGGGEMRTVDVAGPPPSAEGKEAVRATMHERE</sequence>
<evidence type="ECO:0000256" key="2">
    <source>
        <dbReference type="ARBA" id="ARBA00022723"/>
    </source>
</evidence>
<dbReference type="InterPro" id="IPR037278">
    <property type="entry name" value="ARFGAP/RecO"/>
</dbReference>
<keyword evidence="9" id="KW-1185">Reference proteome</keyword>
<keyword evidence="4" id="KW-0862">Zinc</keyword>
<dbReference type="PANTHER" id="PTHR45686:SF4">
    <property type="entry name" value="ADP-RIBOSYLATION FACTOR GTPASE ACTIVATING PROTEIN 3, ISOFORM H"/>
    <property type="match status" value="1"/>
</dbReference>
<dbReference type="PROSITE" id="PS50115">
    <property type="entry name" value="ARFGAP"/>
    <property type="match status" value="1"/>
</dbReference>
<dbReference type="SMART" id="SM00105">
    <property type="entry name" value="ArfGap"/>
    <property type="match status" value="1"/>
</dbReference>
<evidence type="ECO:0000313" key="9">
    <source>
        <dbReference type="Proteomes" id="UP001530377"/>
    </source>
</evidence>
<dbReference type="EMBL" id="JALLPB020000072">
    <property type="protein sequence ID" value="KAL3822185.1"/>
    <property type="molecule type" value="Genomic_DNA"/>
</dbReference>
<feature type="compositionally biased region" description="Basic and acidic residues" evidence="6">
    <location>
        <begin position="277"/>
        <end position="290"/>
    </location>
</feature>
<dbReference type="PANTHER" id="PTHR45686">
    <property type="entry name" value="ADP-RIBOSYLATION FACTOR GTPASE ACTIVATING PROTEIN 3, ISOFORM H-RELATED"/>
    <property type="match status" value="1"/>
</dbReference>
<dbReference type="GO" id="GO:0005096">
    <property type="term" value="F:GTPase activator activity"/>
    <property type="evidence" value="ECO:0007669"/>
    <property type="project" value="UniProtKB-KW"/>
</dbReference>
<feature type="compositionally biased region" description="Basic and acidic residues" evidence="6">
    <location>
        <begin position="45"/>
        <end position="74"/>
    </location>
</feature>
<dbReference type="GO" id="GO:0008270">
    <property type="term" value="F:zinc ion binding"/>
    <property type="evidence" value="ECO:0007669"/>
    <property type="project" value="UniProtKB-KW"/>
</dbReference>
<dbReference type="Pfam" id="PF01412">
    <property type="entry name" value="ArfGap"/>
    <property type="match status" value="1"/>
</dbReference>
<proteinExistence type="predicted"/>
<dbReference type="PRINTS" id="PR00405">
    <property type="entry name" value="REVINTRACTNG"/>
</dbReference>
<dbReference type="InterPro" id="IPR001164">
    <property type="entry name" value="ArfGAP_dom"/>
</dbReference>
<dbReference type="InterPro" id="IPR038508">
    <property type="entry name" value="ArfGAP_dom_sf"/>
</dbReference>
<evidence type="ECO:0000256" key="1">
    <source>
        <dbReference type="ARBA" id="ARBA00022468"/>
    </source>
</evidence>
<keyword evidence="3 5" id="KW-0863">Zinc-finger</keyword>
<feature type="region of interest" description="Disordered" evidence="6">
    <location>
        <begin position="248"/>
        <end position="290"/>
    </location>
</feature>